<keyword evidence="2" id="KW-0813">Transport</keyword>
<comment type="caution">
    <text evidence="5">The sequence shown here is derived from an EMBL/GenBank/DDBJ whole genome shotgun (WGS) entry which is preliminary data.</text>
</comment>
<dbReference type="Gene3D" id="2.40.160.20">
    <property type="match status" value="1"/>
</dbReference>
<organism evidence="5 6">
    <name type="scientific">Tahibacter soli</name>
    <dbReference type="NCBI Taxonomy" id="2983605"/>
    <lineage>
        <taxon>Bacteria</taxon>
        <taxon>Pseudomonadati</taxon>
        <taxon>Pseudomonadota</taxon>
        <taxon>Gammaproteobacteria</taxon>
        <taxon>Lysobacterales</taxon>
        <taxon>Rhodanobacteraceae</taxon>
        <taxon>Tahibacter</taxon>
    </lineage>
</organism>
<dbReference type="SUPFAM" id="SSF56925">
    <property type="entry name" value="OMPA-like"/>
    <property type="match status" value="1"/>
</dbReference>
<dbReference type="GO" id="GO:0046930">
    <property type="term" value="C:pore complex"/>
    <property type="evidence" value="ECO:0007669"/>
    <property type="project" value="UniProtKB-KW"/>
</dbReference>
<feature type="signal peptide" evidence="3">
    <location>
        <begin position="1"/>
        <end position="20"/>
    </location>
</feature>
<name>A0A9X3YL85_9GAMM</name>
<keyword evidence="6" id="KW-1185">Reference proteome</keyword>
<accession>A0A9X3YL85</accession>
<reference evidence="5" key="1">
    <citation type="submission" date="2023-02" db="EMBL/GenBank/DDBJ databases">
        <title>Tahibacter soli sp. nov. isolated from soil.</title>
        <authorList>
            <person name="Baek J.H."/>
            <person name="Lee J.K."/>
            <person name="Choi D.G."/>
            <person name="Jeon C.O."/>
        </authorList>
    </citation>
    <scope>NUCLEOTIDE SEQUENCE</scope>
    <source>
        <strain evidence="5">BL</strain>
    </source>
</reference>
<proteinExistence type="inferred from homology"/>
<feature type="domain" description="Outer membrane protein OmpA-like transmembrane" evidence="4">
    <location>
        <begin position="22"/>
        <end position="230"/>
    </location>
</feature>
<evidence type="ECO:0000256" key="1">
    <source>
        <dbReference type="ARBA" id="ARBA00005710"/>
    </source>
</evidence>
<keyword evidence="2" id="KW-0626">Porin</keyword>
<gene>
    <name evidence="5" type="ORF">OD750_012090</name>
</gene>
<dbReference type="RefSeq" id="WP_263545490.1">
    <property type="nucleotide sequence ID" value="NZ_JAOVZO020000017.1"/>
</dbReference>
<evidence type="ECO:0000256" key="3">
    <source>
        <dbReference type="SAM" id="SignalP"/>
    </source>
</evidence>
<keyword evidence="2" id="KW-0812">Transmembrane</keyword>
<dbReference type="EMBL" id="JAOVZO020000017">
    <property type="protein sequence ID" value="MDC8013280.1"/>
    <property type="molecule type" value="Genomic_DNA"/>
</dbReference>
<evidence type="ECO:0000256" key="2">
    <source>
        <dbReference type="ARBA" id="ARBA00023114"/>
    </source>
</evidence>
<dbReference type="GO" id="GO:0015288">
    <property type="term" value="F:porin activity"/>
    <property type="evidence" value="ECO:0007669"/>
    <property type="project" value="UniProtKB-KW"/>
</dbReference>
<dbReference type="GO" id="GO:0009279">
    <property type="term" value="C:cell outer membrane"/>
    <property type="evidence" value="ECO:0007669"/>
    <property type="project" value="InterPro"/>
</dbReference>
<dbReference type="InterPro" id="IPR011250">
    <property type="entry name" value="OMP/PagP_B-barrel"/>
</dbReference>
<evidence type="ECO:0000313" key="6">
    <source>
        <dbReference type="Proteomes" id="UP001139971"/>
    </source>
</evidence>
<dbReference type="InterPro" id="IPR000498">
    <property type="entry name" value="OmpA-like_TM_dom"/>
</dbReference>
<dbReference type="Pfam" id="PF01389">
    <property type="entry name" value="OmpA_membrane"/>
    <property type="match status" value="1"/>
</dbReference>
<feature type="chain" id="PRO_5040850784" evidence="3">
    <location>
        <begin position="21"/>
        <end position="230"/>
    </location>
</feature>
<evidence type="ECO:0000313" key="5">
    <source>
        <dbReference type="EMBL" id="MDC8013280.1"/>
    </source>
</evidence>
<dbReference type="Proteomes" id="UP001139971">
    <property type="component" value="Unassembled WGS sequence"/>
</dbReference>
<dbReference type="AlphaFoldDB" id="A0A9X3YL85"/>
<keyword evidence="2" id="KW-0406">Ion transport</keyword>
<comment type="similarity">
    <text evidence="1">Belongs to the outer membrane OOP (TC 1.B.6) superfamily. OmpA family.</text>
</comment>
<keyword evidence="3" id="KW-0732">Signal</keyword>
<sequence length="230" mass="25067">MNHKLVCAALAAVLAGTAHAADTGFYVGGGVGQSKYSDDLGNQVRQAYVGHTGFAVTAVDLTDDSDTAYKIFGGYRFLPWLGVELAWNDLGEARSHYVLHSLVPLTNADAILDGRYQVKGTSLTVFGELAFNDTFSGIARVGVFDANVDYVETGLQASGEPWYFKAPDDSSTKTTIGLGVNWRVTPNVDLRLDYDRYHDIGRRFALNETGNGRFDYIDVASLNLAYRFGQ</sequence>
<evidence type="ECO:0000259" key="4">
    <source>
        <dbReference type="Pfam" id="PF01389"/>
    </source>
</evidence>
<protein>
    <submittedName>
        <fullName evidence="5">Outer membrane beta-barrel protein</fullName>
    </submittedName>
</protein>